<dbReference type="EMBL" id="JACIUY010000011">
    <property type="protein sequence ID" value="MBB1085311.1"/>
    <property type="molecule type" value="Genomic_DNA"/>
</dbReference>
<keyword evidence="1" id="KW-0472">Membrane</keyword>
<protein>
    <submittedName>
        <fullName evidence="3">Uncharacterized protein</fullName>
    </submittedName>
</protein>
<dbReference type="Proteomes" id="UP000544052">
    <property type="component" value="Unassembled WGS sequence"/>
</dbReference>
<accession>A0A7W3TXX4</accession>
<proteinExistence type="predicted"/>
<evidence type="ECO:0000313" key="4">
    <source>
        <dbReference type="Proteomes" id="UP000518255"/>
    </source>
</evidence>
<dbReference type="PROSITE" id="PS51257">
    <property type="entry name" value="PROKAR_LIPOPROTEIN"/>
    <property type="match status" value="1"/>
</dbReference>
<comment type="caution">
    <text evidence="3">The sequence shown here is derived from an EMBL/GenBank/DDBJ whole genome shotgun (WGS) entry which is preliminary data.</text>
</comment>
<name>A0A7W3TXX4_9LACO</name>
<dbReference type="RefSeq" id="WP_182580057.1">
    <property type="nucleotide sequence ID" value="NZ_JACIUY010000011.1"/>
</dbReference>
<keyword evidence="5" id="KW-1185">Reference proteome</keyword>
<evidence type="ECO:0000313" key="5">
    <source>
        <dbReference type="Proteomes" id="UP000544052"/>
    </source>
</evidence>
<reference evidence="4 5" key="1">
    <citation type="submission" date="2020-07" db="EMBL/GenBank/DDBJ databases">
        <title>Description of Limosilactobacillus balticus sp. nov., Limosilactobacillus agrestis sp. nov., Limosilactobacillus albertensis sp. nov., Limosilactobacillus rudii sp. nov., Limosilactobacillus fastidiosus sp. nov., five novel Limosilactobacillus species isolated from the vertebrate gastrointestinal tract, and proposal of 6 subspecies of Limosilactobacillus reuteri adapted to the gastrointestinal tract of specific vertebrate hosts.</title>
        <authorList>
            <person name="Li F."/>
            <person name="Cheng C."/>
            <person name="Zheng J."/>
            <person name="Quevedo R.M."/>
            <person name="Li J."/>
            <person name="Roos S."/>
            <person name="Gaenzle M.G."/>
            <person name="Walter J."/>
        </authorList>
    </citation>
    <scope>NUCLEOTIDE SEQUENCE [LARGE SCALE GENOMIC DNA]</scope>
    <source>
        <strain evidence="3 4">WF-MA3-C</strain>
        <strain evidence="2 5">WF-MO7-1</strain>
    </source>
</reference>
<sequence>MSLFRRTLGRISFQYLFPKYVFAGFFIYACTQLAQDPDTSFDTGTLILLCVCGLFYPYACFAWDYLTNYTHLPMIFGGVYALLFLFIKLVKFLIIFFFSPLITLGLFFILWFDAWLSIPKK</sequence>
<evidence type="ECO:0000256" key="1">
    <source>
        <dbReference type="SAM" id="Phobius"/>
    </source>
</evidence>
<evidence type="ECO:0000313" key="3">
    <source>
        <dbReference type="EMBL" id="MBB1085311.1"/>
    </source>
</evidence>
<keyword evidence="1" id="KW-1133">Transmembrane helix</keyword>
<gene>
    <name evidence="3" type="ORF">H5R63_00565</name>
    <name evidence="2" type="ORF">H5R64_01075</name>
</gene>
<keyword evidence="1" id="KW-0812">Transmembrane</keyword>
<dbReference type="EMBL" id="JACIUZ010000015">
    <property type="protein sequence ID" value="MBB1062405.1"/>
    <property type="molecule type" value="Genomic_DNA"/>
</dbReference>
<feature type="transmembrane region" description="Helical" evidence="1">
    <location>
        <begin position="12"/>
        <end position="34"/>
    </location>
</feature>
<evidence type="ECO:0000313" key="2">
    <source>
        <dbReference type="EMBL" id="MBB1062405.1"/>
    </source>
</evidence>
<organism evidence="3 4">
    <name type="scientific">Limosilactobacillus fastidiosus</name>
    <dbReference type="NCBI Taxonomy" id="2759855"/>
    <lineage>
        <taxon>Bacteria</taxon>
        <taxon>Bacillati</taxon>
        <taxon>Bacillota</taxon>
        <taxon>Bacilli</taxon>
        <taxon>Lactobacillales</taxon>
        <taxon>Lactobacillaceae</taxon>
        <taxon>Limosilactobacillus</taxon>
    </lineage>
</organism>
<dbReference type="Proteomes" id="UP000518255">
    <property type="component" value="Unassembled WGS sequence"/>
</dbReference>
<dbReference type="AlphaFoldDB" id="A0A7W3TXX4"/>
<feature type="transmembrane region" description="Helical" evidence="1">
    <location>
        <begin position="93"/>
        <end position="116"/>
    </location>
</feature>
<feature type="transmembrane region" description="Helical" evidence="1">
    <location>
        <begin position="70"/>
        <end position="87"/>
    </location>
</feature>